<feature type="compositionally biased region" description="Polar residues" evidence="1">
    <location>
        <begin position="80"/>
        <end position="93"/>
    </location>
</feature>
<gene>
    <name evidence="2" type="ORF">SISSUDRAFT_292491</name>
</gene>
<accession>A0A165ZIR8</accession>
<evidence type="ECO:0000313" key="3">
    <source>
        <dbReference type="Proteomes" id="UP000076798"/>
    </source>
</evidence>
<evidence type="ECO:0000256" key="1">
    <source>
        <dbReference type="SAM" id="MobiDB-lite"/>
    </source>
</evidence>
<evidence type="ECO:0000313" key="2">
    <source>
        <dbReference type="EMBL" id="KZT34342.1"/>
    </source>
</evidence>
<protein>
    <submittedName>
        <fullName evidence="2">Uncharacterized protein</fullName>
    </submittedName>
</protein>
<dbReference type="Proteomes" id="UP000076798">
    <property type="component" value="Unassembled WGS sequence"/>
</dbReference>
<sequence length="93" mass="10649">MMLMRFVWKERSKGHVQRLLGSGIWRWRSRLAWGISVNSRGAFERFNSEEHSDAPRMGINGEQKHSHCESAFRNALTDGGPTSTSNKQSASWK</sequence>
<keyword evidence="3" id="KW-1185">Reference proteome</keyword>
<proteinExistence type="predicted"/>
<name>A0A165ZIR8_9AGAM</name>
<reference evidence="2 3" key="1">
    <citation type="journal article" date="2016" name="Mol. Biol. Evol.">
        <title>Comparative Genomics of Early-Diverging Mushroom-Forming Fungi Provides Insights into the Origins of Lignocellulose Decay Capabilities.</title>
        <authorList>
            <person name="Nagy L.G."/>
            <person name="Riley R."/>
            <person name="Tritt A."/>
            <person name="Adam C."/>
            <person name="Daum C."/>
            <person name="Floudas D."/>
            <person name="Sun H."/>
            <person name="Yadav J.S."/>
            <person name="Pangilinan J."/>
            <person name="Larsson K.H."/>
            <person name="Matsuura K."/>
            <person name="Barry K."/>
            <person name="Labutti K."/>
            <person name="Kuo R."/>
            <person name="Ohm R.A."/>
            <person name="Bhattacharya S.S."/>
            <person name="Shirouzu T."/>
            <person name="Yoshinaga Y."/>
            <person name="Martin F.M."/>
            <person name="Grigoriev I.V."/>
            <person name="Hibbett D.S."/>
        </authorList>
    </citation>
    <scope>NUCLEOTIDE SEQUENCE [LARGE SCALE GENOMIC DNA]</scope>
    <source>
        <strain evidence="2 3">HHB10207 ss-3</strain>
    </source>
</reference>
<organism evidence="2 3">
    <name type="scientific">Sistotremastrum suecicum HHB10207 ss-3</name>
    <dbReference type="NCBI Taxonomy" id="1314776"/>
    <lineage>
        <taxon>Eukaryota</taxon>
        <taxon>Fungi</taxon>
        <taxon>Dikarya</taxon>
        <taxon>Basidiomycota</taxon>
        <taxon>Agaricomycotina</taxon>
        <taxon>Agaricomycetes</taxon>
        <taxon>Sistotremastrales</taxon>
        <taxon>Sistotremastraceae</taxon>
        <taxon>Sistotremastrum</taxon>
    </lineage>
</organism>
<feature type="region of interest" description="Disordered" evidence="1">
    <location>
        <begin position="48"/>
        <end position="93"/>
    </location>
</feature>
<dbReference type="AlphaFoldDB" id="A0A165ZIR8"/>
<dbReference type="EMBL" id="KV428186">
    <property type="protein sequence ID" value="KZT34342.1"/>
    <property type="molecule type" value="Genomic_DNA"/>
</dbReference>